<protein>
    <recommendedName>
        <fullName evidence="4">Large ribosomal subunit protein bL17m</fullName>
    </recommendedName>
    <alternativeName>
        <fullName evidence="5">39S ribosomal protein L17, mitochondrial</fullName>
    </alternativeName>
</protein>
<evidence type="ECO:0000256" key="1">
    <source>
        <dbReference type="ARBA" id="ARBA00022614"/>
    </source>
</evidence>
<dbReference type="InterPro" id="IPR001611">
    <property type="entry name" value="Leu-rich_rpt"/>
</dbReference>
<evidence type="ECO:0000256" key="3">
    <source>
        <dbReference type="ARBA" id="ARBA00022737"/>
    </source>
</evidence>
<accession>A0A158QYB9</accession>
<dbReference type="InterPro" id="IPR032675">
    <property type="entry name" value="LRR_dom_sf"/>
</dbReference>
<dbReference type="GO" id="GO:0005840">
    <property type="term" value="C:ribosome"/>
    <property type="evidence" value="ECO:0007669"/>
    <property type="project" value="InterPro"/>
</dbReference>
<dbReference type="PANTHER" id="PTHR24373:SF275">
    <property type="entry name" value="TIR DOMAIN-CONTAINING PROTEIN"/>
    <property type="match status" value="1"/>
</dbReference>
<evidence type="ECO:0000313" key="8">
    <source>
        <dbReference type="WBParaSite" id="NBR_0000824201-mRNA-1"/>
    </source>
</evidence>
<dbReference type="Proteomes" id="UP000271162">
    <property type="component" value="Unassembled WGS sequence"/>
</dbReference>
<dbReference type="InterPro" id="IPR000456">
    <property type="entry name" value="Ribosomal_bL17"/>
</dbReference>
<dbReference type="EMBL" id="UYSL01019980">
    <property type="protein sequence ID" value="VDL71832.1"/>
    <property type="molecule type" value="Genomic_DNA"/>
</dbReference>
<dbReference type="InterPro" id="IPR020825">
    <property type="entry name" value="Phe-tRNA_synthase-like_B3/B4"/>
</dbReference>
<dbReference type="SUPFAM" id="SSF64263">
    <property type="entry name" value="Prokaryotic ribosomal protein L17"/>
    <property type="match status" value="1"/>
</dbReference>
<evidence type="ECO:0000313" key="7">
    <source>
        <dbReference type="Proteomes" id="UP000271162"/>
    </source>
</evidence>
<dbReference type="InterPro" id="IPR050328">
    <property type="entry name" value="Dev_Immune_Receptor"/>
</dbReference>
<dbReference type="GO" id="GO:0006412">
    <property type="term" value="P:translation"/>
    <property type="evidence" value="ECO:0007669"/>
    <property type="project" value="InterPro"/>
</dbReference>
<keyword evidence="2" id="KW-0732">Signal</keyword>
<reference evidence="8" key="1">
    <citation type="submission" date="2016-04" db="UniProtKB">
        <authorList>
            <consortium name="WormBaseParasite"/>
        </authorList>
    </citation>
    <scope>IDENTIFICATION</scope>
</reference>
<dbReference type="Gene3D" id="3.90.1030.10">
    <property type="entry name" value="Ribosomal protein L17"/>
    <property type="match status" value="1"/>
</dbReference>
<dbReference type="PROSITE" id="PS51450">
    <property type="entry name" value="LRR"/>
    <property type="match status" value="1"/>
</dbReference>
<dbReference type="Pfam" id="PF13855">
    <property type="entry name" value="LRR_8"/>
    <property type="match status" value="1"/>
</dbReference>
<keyword evidence="7" id="KW-1185">Reference proteome</keyword>
<dbReference type="AlphaFoldDB" id="A0A158QYB9"/>
<evidence type="ECO:0000256" key="5">
    <source>
        <dbReference type="ARBA" id="ARBA00035413"/>
    </source>
</evidence>
<dbReference type="GO" id="GO:0003735">
    <property type="term" value="F:structural constituent of ribosome"/>
    <property type="evidence" value="ECO:0007669"/>
    <property type="project" value="InterPro"/>
</dbReference>
<dbReference type="FunFam" id="3.90.1030.10:FF:000015">
    <property type="entry name" value="Mitochondrial Ribosomal Protein, Large"/>
    <property type="match status" value="1"/>
</dbReference>
<dbReference type="Gene3D" id="3.50.40.10">
    <property type="entry name" value="Phenylalanyl-trna Synthetase, Chain B, domain 3"/>
    <property type="match status" value="2"/>
</dbReference>
<keyword evidence="1" id="KW-0433">Leucine-rich repeat</keyword>
<dbReference type="Pfam" id="PF01196">
    <property type="entry name" value="Ribosomal_L17"/>
    <property type="match status" value="1"/>
</dbReference>
<dbReference type="SUPFAM" id="SSF52075">
    <property type="entry name" value="Outer arm dynein light chain 1"/>
    <property type="match status" value="1"/>
</dbReference>
<name>A0A158QYB9_NIPBR</name>
<dbReference type="InterPro" id="IPR036373">
    <property type="entry name" value="Ribosomal_bL17_sf"/>
</dbReference>
<dbReference type="STRING" id="27835.A0A158QYB9"/>
<sequence>MANRVVATLPRIRATIGHIPQRLKTANIEPSSRARLEILRRIVTRLVREERAELKWNRAVEARPYLERLIQLGVERGEHDEYTTEMMEWWLPEADLITKMHTVIVPRFINKEGPFTSIYRLPTQRLQQYVAGKSERWKRYDIAVLEIDGNPFPPVLGEKPDNSSSLLNVLLRDSLQHRLEKLKHLSLIRMTTLAEWPELAVVTKEQRFELVLKGLESQKRVPALSDEELQKNVFEKLLSSDEAGNHTERAGLRARRDSHNKLQSLPASFSKLTKLESLIAPGNQLTDEGLFDFSALAALHVLDLSHNELTAVPASLTKGQLAHMHTLNLAHNKISDVTPELKVIEQLKTLNLSENQITALPWAIGQLERIKFLDLSQNPFKDGRFKKLANDKRAKVPAVIAYIAKNAPKATPSQSTQEETVEERNAREAAEEAAIVVRIGAPNMHVKRLESVTPIRPFLACCVMSNLDLSGENFKKFINIQTKLHASSLCSNRTSAAIALNLSQITALHKKKPVSAKELIEALVRDADLARLLPCLIDSEGLVISLAPVTNSDLTKMSEETQSVWAEVSSTESLSVCKEVSRSTRFNISVTLYPIASYY</sequence>
<evidence type="ECO:0000313" key="6">
    <source>
        <dbReference type="EMBL" id="VDL71832.1"/>
    </source>
</evidence>
<organism evidence="8">
    <name type="scientific">Nippostrongylus brasiliensis</name>
    <name type="common">Rat hookworm</name>
    <dbReference type="NCBI Taxonomy" id="27835"/>
    <lineage>
        <taxon>Eukaryota</taxon>
        <taxon>Metazoa</taxon>
        <taxon>Ecdysozoa</taxon>
        <taxon>Nematoda</taxon>
        <taxon>Chromadorea</taxon>
        <taxon>Rhabditida</taxon>
        <taxon>Rhabditina</taxon>
        <taxon>Rhabditomorpha</taxon>
        <taxon>Strongyloidea</taxon>
        <taxon>Heligmosomidae</taxon>
        <taxon>Nippostrongylus</taxon>
    </lineage>
</organism>
<dbReference type="Gene3D" id="3.80.10.10">
    <property type="entry name" value="Ribonuclease Inhibitor"/>
    <property type="match status" value="1"/>
</dbReference>
<dbReference type="WBParaSite" id="NBR_0000824201-mRNA-1">
    <property type="protein sequence ID" value="NBR_0000824201-mRNA-1"/>
    <property type="gene ID" value="NBR_0000824201"/>
</dbReference>
<evidence type="ECO:0000256" key="4">
    <source>
        <dbReference type="ARBA" id="ARBA00035290"/>
    </source>
</evidence>
<gene>
    <name evidence="6" type="ORF">NBR_LOCUS8243</name>
</gene>
<dbReference type="SMART" id="SM00369">
    <property type="entry name" value="LRR_TYP"/>
    <property type="match status" value="3"/>
</dbReference>
<proteinExistence type="predicted"/>
<evidence type="ECO:0000256" key="2">
    <source>
        <dbReference type="ARBA" id="ARBA00022729"/>
    </source>
</evidence>
<dbReference type="OMA" id="IYRLPTQ"/>
<keyword evidence="3" id="KW-0677">Repeat</keyword>
<dbReference type="InterPro" id="IPR003591">
    <property type="entry name" value="Leu-rich_rpt_typical-subtyp"/>
</dbReference>
<dbReference type="PANTHER" id="PTHR24373">
    <property type="entry name" value="SLIT RELATED LEUCINE-RICH REPEAT NEURONAL PROTEIN"/>
    <property type="match status" value="1"/>
</dbReference>
<reference evidence="6 7" key="2">
    <citation type="submission" date="2018-11" db="EMBL/GenBank/DDBJ databases">
        <authorList>
            <consortium name="Pathogen Informatics"/>
        </authorList>
    </citation>
    <scope>NUCLEOTIDE SEQUENCE [LARGE SCALE GENOMIC DNA]</scope>
</reference>